<accession>A0ABS5H617</accession>
<evidence type="ECO:0000313" key="12">
    <source>
        <dbReference type="EMBL" id="MBR7793997.1"/>
    </source>
</evidence>
<evidence type="ECO:0000256" key="4">
    <source>
        <dbReference type="ARBA" id="ARBA00022630"/>
    </source>
</evidence>
<evidence type="ECO:0000256" key="1">
    <source>
        <dbReference type="ARBA" id="ARBA00001946"/>
    </source>
</evidence>
<evidence type="ECO:0000256" key="6">
    <source>
        <dbReference type="ARBA" id="ARBA00022723"/>
    </source>
</evidence>
<keyword evidence="13" id="KW-1185">Reference proteome</keyword>
<dbReference type="Proteomes" id="UP000682982">
    <property type="component" value="Unassembled WGS sequence"/>
</dbReference>
<gene>
    <name evidence="12" type="ORF">KDM87_15495</name>
</gene>
<dbReference type="PIRSF" id="PIRSF006268">
    <property type="entry name" value="ApbE"/>
    <property type="match status" value="1"/>
</dbReference>
<keyword evidence="8 11" id="KW-0460">Magnesium</keyword>
<keyword evidence="7 11" id="KW-0274">FAD</keyword>
<sequence>MPVHTVAFIAMGSRCEIRIAAAAAIEGQHLAAQAIAEVHRIERKYSRYQSDSVLSRINAAAGLRAVACDEETVALLTYADMLHTASDGRFDITSGVLRQAWNFRHNALPPAADLEKLLPLIGWKKVVRDKASVFLPTAGMELDFGGFGKEYAVDRAAEVLTRLGVQHGYVNLGGDMRFLGPRPDGSSWQIGIQDPRAGDATVASIPVSRGALATSGDYERFMEVDGRRYCHVLNPHNGMPVSYWRSVSVLAPLAITAGSCTTTTMLLEKDGLGFLERSGMSYLAINDEGQIFRRIQ</sequence>
<dbReference type="PANTHER" id="PTHR30040">
    <property type="entry name" value="THIAMINE BIOSYNTHESIS LIPOPROTEIN APBE"/>
    <property type="match status" value="1"/>
</dbReference>
<evidence type="ECO:0000256" key="5">
    <source>
        <dbReference type="ARBA" id="ARBA00022679"/>
    </source>
</evidence>
<dbReference type="InterPro" id="IPR024932">
    <property type="entry name" value="ApbE"/>
</dbReference>
<evidence type="ECO:0000256" key="11">
    <source>
        <dbReference type="PIRNR" id="PIRNR006268"/>
    </source>
</evidence>
<evidence type="ECO:0000256" key="9">
    <source>
        <dbReference type="ARBA" id="ARBA00031306"/>
    </source>
</evidence>
<evidence type="ECO:0000256" key="7">
    <source>
        <dbReference type="ARBA" id="ARBA00022827"/>
    </source>
</evidence>
<reference evidence="12 13" key="1">
    <citation type="submission" date="2021-04" db="EMBL/GenBank/DDBJ databases">
        <title>novel species isolated from subtropical streams in China.</title>
        <authorList>
            <person name="Lu H."/>
        </authorList>
    </citation>
    <scope>NUCLEOTIDE SEQUENCE [LARGE SCALE GENOMIC DNA]</scope>
    <source>
        <strain evidence="12 13">FT147W</strain>
    </source>
</reference>
<comment type="caution">
    <text evidence="12">The sequence shown here is derived from an EMBL/GenBank/DDBJ whole genome shotgun (WGS) entry which is preliminary data.</text>
</comment>
<dbReference type="EMBL" id="JAGSPK010000006">
    <property type="protein sequence ID" value="MBR7793997.1"/>
    <property type="molecule type" value="Genomic_DNA"/>
</dbReference>
<comment type="similarity">
    <text evidence="11">Belongs to the ApbE family.</text>
</comment>
<evidence type="ECO:0000256" key="2">
    <source>
        <dbReference type="ARBA" id="ARBA00011955"/>
    </source>
</evidence>
<organism evidence="12 13">
    <name type="scientific">Undibacterium rivi</name>
    <dbReference type="NCBI Taxonomy" id="2828729"/>
    <lineage>
        <taxon>Bacteria</taxon>
        <taxon>Pseudomonadati</taxon>
        <taxon>Pseudomonadota</taxon>
        <taxon>Betaproteobacteria</taxon>
        <taxon>Burkholderiales</taxon>
        <taxon>Oxalobacteraceae</taxon>
        <taxon>Undibacterium</taxon>
    </lineage>
</organism>
<dbReference type="Pfam" id="PF02424">
    <property type="entry name" value="ApbE"/>
    <property type="match status" value="1"/>
</dbReference>
<keyword evidence="6 11" id="KW-0479">Metal-binding</keyword>
<keyword evidence="4 11" id="KW-0285">Flavoprotein</keyword>
<name>A0ABS5H617_9BURK</name>
<dbReference type="PANTHER" id="PTHR30040:SF2">
    <property type="entry name" value="FAD:PROTEIN FMN TRANSFERASE"/>
    <property type="match status" value="1"/>
</dbReference>
<proteinExistence type="inferred from homology"/>
<dbReference type="GO" id="GO:0016740">
    <property type="term" value="F:transferase activity"/>
    <property type="evidence" value="ECO:0007669"/>
    <property type="project" value="UniProtKB-KW"/>
</dbReference>
<comment type="cofactor">
    <cofactor evidence="1">
        <name>Mg(2+)</name>
        <dbReference type="ChEBI" id="CHEBI:18420"/>
    </cofactor>
</comment>
<keyword evidence="5 11" id="KW-0808">Transferase</keyword>
<dbReference type="Gene3D" id="3.10.520.10">
    <property type="entry name" value="ApbE-like domains"/>
    <property type="match status" value="1"/>
</dbReference>
<dbReference type="EC" id="2.7.1.180" evidence="2 11"/>
<dbReference type="SUPFAM" id="SSF143631">
    <property type="entry name" value="ApbE-like"/>
    <property type="match status" value="1"/>
</dbReference>
<evidence type="ECO:0000313" key="13">
    <source>
        <dbReference type="Proteomes" id="UP000682982"/>
    </source>
</evidence>
<dbReference type="InterPro" id="IPR003374">
    <property type="entry name" value="ApbE-like_sf"/>
</dbReference>
<protein>
    <recommendedName>
        <fullName evidence="3 11">FAD:protein FMN transferase</fullName>
        <ecNumber evidence="2 11">2.7.1.180</ecNumber>
    </recommendedName>
    <alternativeName>
        <fullName evidence="9 11">Flavin transferase</fullName>
    </alternativeName>
</protein>
<evidence type="ECO:0000256" key="10">
    <source>
        <dbReference type="ARBA" id="ARBA00048540"/>
    </source>
</evidence>
<evidence type="ECO:0000256" key="3">
    <source>
        <dbReference type="ARBA" id="ARBA00016337"/>
    </source>
</evidence>
<comment type="catalytic activity">
    <reaction evidence="10 11">
        <text>L-threonyl-[protein] + FAD = FMN-L-threonyl-[protein] + AMP + H(+)</text>
        <dbReference type="Rhea" id="RHEA:36847"/>
        <dbReference type="Rhea" id="RHEA-COMP:11060"/>
        <dbReference type="Rhea" id="RHEA-COMP:11061"/>
        <dbReference type="ChEBI" id="CHEBI:15378"/>
        <dbReference type="ChEBI" id="CHEBI:30013"/>
        <dbReference type="ChEBI" id="CHEBI:57692"/>
        <dbReference type="ChEBI" id="CHEBI:74257"/>
        <dbReference type="ChEBI" id="CHEBI:456215"/>
        <dbReference type="EC" id="2.7.1.180"/>
    </reaction>
</comment>
<dbReference type="RefSeq" id="WP_212679984.1">
    <property type="nucleotide sequence ID" value="NZ_JAGSPK010000006.1"/>
</dbReference>
<evidence type="ECO:0000256" key="8">
    <source>
        <dbReference type="ARBA" id="ARBA00022842"/>
    </source>
</evidence>